<evidence type="ECO:0008006" key="3">
    <source>
        <dbReference type="Google" id="ProtNLM"/>
    </source>
</evidence>
<reference evidence="1 2" key="1">
    <citation type="submission" date="2016-10" db="EMBL/GenBank/DDBJ databases">
        <authorList>
            <person name="de Groot N.N."/>
        </authorList>
    </citation>
    <scope>NUCLEOTIDE SEQUENCE [LARGE SCALE GENOMIC DNA]</scope>
    <source>
        <strain evidence="1 2">DSM 527</strain>
    </source>
</reference>
<protein>
    <recommendedName>
        <fullName evidence="3">Lanthionine synthetase C-like protein</fullName>
    </recommendedName>
</protein>
<dbReference type="Gene3D" id="1.50.10.20">
    <property type="match status" value="1"/>
</dbReference>
<accession>A0A1G7UMH4</accession>
<gene>
    <name evidence="1" type="ORF">SAMN04488121_104436</name>
</gene>
<dbReference type="AlphaFoldDB" id="A0A1G7UMH4"/>
<proteinExistence type="predicted"/>
<dbReference type="Proteomes" id="UP000199045">
    <property type="component" value="Unassembled WGS sequence"/>
</dbReference>
<evidence type="ECO:0000313" key="2">
    <source>
        <dbReference type="Proteomes" id="UP000199045"/>
    </source>
</evidence>
<organism evidence="1 2">
    <name type="scientific">Chitinophaga filiformis</name>
    <name type="common">Myxococcus filiformis</name>
    <name type="synonym">Flexibacter filiformis</name>
    <dbReference type="NCBI Taxonomy" id="104663"/>
    <lineage>
        <taxon>Bacteria</taxon>
        <taxon>Pseudomonadati</taxon>
        <taxon>Bacteroidota</taxon>
        <taxon>Chitinophagia</taxon>
        <taxon>Chitinophagales</taxon>
        <taxon>Chitinophagaceae</taxon>
        <taxon>Chitinophaga</taxon>
    </lineage>
</organism>
<dbReference type="EMBL" id="FNBN01000004">
    <property type="protein sequence ID" value="SDG48703.1"/>
    <property type="molecule type" value="Genomic_DNA"/>
</dbReference>
<name>A0A1G7UMH4_CHIFI</name>
<dbReference type="RefSeq" id="WP_089834594.1">
    <property type="nucleotide sequence ID" value="NZ_FNBN01000004.1"/>
</dbReference>
<sequence length="450" mass="50591">MVTQIPDRLLKRDDVDQHVFNHVSGNYPISYGKLREALCNNKKEGIKFINYLLQVIESAPYMNVSLAKHILCLWTGISAEKFSRQTDVSVFITDSGIAGLLQSYIRSDENSYSDIKIIRDALLSYKHDLSKRIKRENSKPGLLTKDYLAGFIQDSIDDVSNPSIQLLSAAWKAGISVSNMQLKTADALSVIEDLLETCPPGLYNGSHGIARNLATAIECGLVPADPIYIDWINQLLSKEENDYSLKQGIAWYGIASMACRNFISPATFDGRLKRYTATLADAMPDSSGFATGLAGITYFLLSYAQLSGNKKSLQAGLENLICLTERAYHKAGTTHWRSPRNELVTPWDEDGAIHISLVFIKAYELTGSIVYKRYVEASLYSQEIYTIHNDLNEYAAFGNILLNAYQSLKEHLWLGRSYWGAQVILQLKGRTDLEKENMLQFLLNYYNRLS</sequence>
<dbReference type="SUPFAM" id="SSF158745">
    <property type="entry name" value="LanC-like"/>
    <property type="match status" value="1"/>
</dbReference>
<evidence type="ECO:0000313" key="1">
    <source>
        <dbReference type="EMBL" id="SDG48703.1"/>
    </source>
</evidence>
<dbReference type="OrthoDB" id="9813021at2"/>
<dbReference type="STRING" id="104663.SAMN04488121_104436"/>